<name>A0A517DV90_9FIRM</name>
<dbReference type="EMBL" id="CP036259">
    <property type="protein sequence ID" value="QDR81282.1"/>
    <property type="molecule type" value="Genomic_DNA"/>
</dbReference>
<keyword evidence="2" id="KW-1185">Reference proteome</keyword>
<organism evidence="1 2">
    <name type="scientific">Sporomusa termitida</name>
    <dbReference type="NCBI Taxonomy" id="2377"/>
    <lineage>
        <taxon>Bacteria</taxon>
        <taxon>Bacillati</taxon>
        <taxon>Bacillota</taxon>
        <taxon>Negativicutes</taxon>
        <taxon>Selenomonadales</taxon>
        <taxon>Sporomusaceae</taxon>
        <taxon>Sporomusa</taxon>
    </lineage>
</organism>
<dbReference type="AlphaFoldDB" id="A0A517DV90"/>
<reference evidence="1 2" key="1">
    <citation type="submission" date="2019-02" db="EMBL/GenBank/DDBJ databases">
        <title>Closed genome of Sporomusa termitida DSM 4440.</title>
        <authorList>
            <person name="Poehlein A."/>
            <person name="Daniel R."/>
        </authorList>
    </citation>
    <scope>NUCLEOTIDE SEQUENCE [LARGE SCALE GENOMIC DNA]</scope>
    <source>
        <strain evidence="1 2">DSM 4440</strain>
    </source>
</reference>
<sequence>MKLIFVRNPITPDKRDIQYAEARATIAEHIAPILREWTDTDFSVSINGHFQAGPGFTGCVK</sequence>
<protein>
    <submittedName>
        <fullName evidence="1">Uncharacterized protein</fullName>
    </submittedName>
</protein>
<dbReference type="RefSeq" id="WP_144350789.1">
    <property type="nucleotide sequence ID" value="NZ_CP036259.1"/>
</dbReference>
<accession>A0A517DV90</accession>
<proteinExistence type="predicted"/>
<gene>
    <name evidence="1" type="ORF">SPTER_26570</name>
</gene>
<evidence type="ECO:0000313" key="1">
    <source>
        <dbReference type="EMBL" id="QDR81282.1"/>
    </source>
</evidence>
<dbReference type="Proteomes" id="UP000320776">
    <property type="component" value="Chromosome"/>
</dbReference>
<evidence type="ECO:0000313" key="2">
    <source>
        <dbReference type="Proteomes" id="UP000320776"/>
    </source>
</evidence>
<dbReference type="KEGG" id="sted:SPTER_26570"/>